<reference evidence="2 3" key="1">
    <citation type="journal article" date="2017" name="BMC Genomics">
        <title>Chromosome level assembly and secondary metabolite potential of the parasitic fungus Cordyceps militaris.</title>
        <authorList>
            <person name="Kramer G.J."/>
            <person name="Nodwell J.R."/>
        </authorList>
    </citation>
    <scope>NUCLEOTIDE SEQUENCE [LARGE SCALE GENOMIC DNA]</scope>
    <source>
        <strain evidence="2 3">ATCC 34164</strain>
    </source>
</reference>
<feature type="region of interest" description="Disordered" evidence="1">
    <location>
        <begin position="27"/>
        <end position="52"/>
    </location>
</feature>
<sequence>MQHTTIKLSDDQEALVAEACRALKREPKQQIQLEKAAHSPESAAEGMISGSDKASQVAYSPLSRESRQLYESLGDAALQKIRDIGFDIKMIKKYTIKVPSGAYFKVQECDALVAIQLASLETRLPVEILLPDGTFDNWSAGVACILPRGWAVRSETGELWMDIWRYFTEKNA</sequence>
<dbReference type="EMBL" id="CP023326">
    <property type="protein sequence ID" value="ATY66165.1"/>
    <property type="molecule type" value="Genomic_DNA"/>
</dbReference>
<name>A0A2H4SSS2_CORMI</name>
<organism evidence="2 3">
    <name type="scientific">Cordyceps militaris</name>
    <name type="common">Caterpillar fungus</name>
    <name type="synonym">Clavaria militaris</name>
    <dbReference type="NCBI Taxonomy" id="73501"/>
    <lineage>
        <taxon>Eukaryota</taxon>
        <taxon>Fungi</taxon>
        <taxon>Dikarya</taxon>
        <taxon>Ascomycota</taxon>
        <taxon>Pezizomycotina</taxon>
        <taxon>Sordariomycetes</taxon>
        <taxon>Hypocreomycetidae</taxon>
        <taxon>Hypocreales</taxon>
        <taxon>Cordycipitaceae</taxon>
        <taxon>Cordyceps</taxon>
    </lineage>
</organism>
<dbReference type="VEuPathDB" id="FungiDB:A9K55_001818"/>
<proteinExistence type="predicted"/>
<evidence type="ECO:0000256" key="1">
    <source>
        <dbReference type="SAM" id="MobiDB-lite"/>
    </source>
</evidence>
<dbReference type="Proteomes" id="UP000323067">
    <property type="component" value="Chromosome iii"/>
</dbReference>
<accession>A0A2H4SSS2</accession>
<evidence type="ECO:0000313" key="3">
    <source>
        <dbReference type="Proteomes" id="UP000323067"/>
    </source>
</evidence>
<gene>
    <name evidence="2" type="ORF">A9K55_001818</name>
</gene>
<protein>
    <submittedName>
        <fullName evidence="2">Uncharacterized protein</fullName>
    </submittedName>
</protein>
<dbReference type="AlphaFoldDB" id="A0A2H4SSS2"/>
<evidence type="ECO:0000313" key="2">
    <source>
        <dbReference type="EMBL" id="ATY66165.1"/>
    </source>
</evidence>